<sequence>MLPLDQLKELLYVAVIADALDSMGFRQQAVSIPFQAYTGIAKLAGRCKTTLWADMYDEDKHPYELELEAVDSCRSGDILICAAGGSRRSGIWGELLSTAAMNSGCCGAIVHGAVRDIEKMRAMQFPVLATDKSPYDSLHRQRVVDVDVKVVIDGVVFAPNDLVFADEDGLVVIPAHIEEEVIRKALEKVQAENITRDAIREGMKATAAYEKYGVL</sequence>
<dbReference type="RefSeq" id="WP_354660776.1">
    <property type="nucleotide sequence ID" value="NZ_JBEXAC010000001.1"/>
</dbReference>
<proteinExistence type="predicted"/>
<dbReference type="Pfam" id="PF03737">
    <property type="entry name" value="RraA-like"/>
    <property type="match status" value="1"/>
</dbReference>
<keyword evidence="2" id="KW-1185">Reference proteome</keyword>
<dbReference type="PANTHER" id="PTHR33254">
    <property type="entry name" value="4-HYDROXY-4-METHYL-2-OXOGLUTARATE ALDOLASE 3-RELATED"/>
    <property type="match status" value="1"/>
</dbReference>
<accession>A0ABV2T533</accession>
<dbReference type="Proteomes" id="UP001549749">
    <property type="component" value="Unassembled WGS sequence"/>
</dbReference>
<reference evidence="1 2" key="1">
    <citation type="submission" date="2024-06" db="EMBL/GenBank/DDBJ databases">
        <title>Chitinophaga defluvii sp. nov., isolated from municipal sewage.</title>
        <authorList>
            <person name="Zhang L."/>
        </authorList>
    </citation>
    <scope>NUCLEOTIDE SEQUENCE [LARGE SCALE GENOMIC DNA]</scope>
    <source>
        <strain evidence="1 2">H8</strain>
    </source>
</reference>
<dbReference type="SUPFAM" id="SSF89562">
    <property type="entry name" value="RraA-like"/>
    <property type="match status" value="1"/>
</dbReference>
<evidence type="ECO:0000313" key="1">
    <source>
        <dbReference type="EMBL" id="MET6998141.1"/>
    </source>
</evidence>
<dbReference type="InterPro" id="IPR036704">
    <property type="entry name" value="RraA/RraA-like_sf"/>
</dbReference>
<dbReference type="Gene3D" id="3.50.30.40">
    <property type="entry name" value="Ribonuclease E inhibitor RraA/RraA-like"/>
    <property type="match status" value="1"/>
</dbReference>
<dbReference type="PANTHER" id="PTHR33254:SF16">
    <property type="entry name" value="BLR3842 PROTEIN"/>
    <property type="match status" value="1"/>
</dbReference>
<dbReference type="CDD" id="cd16841">
    <property type="entry name" value="RraA_family"/>
    <property type="match status" value="1"/>
</dbReference>
<organism evidence="1 2">
    <name type="scientific">Chitinophaga defluvii</name>
    <dbReference type="NCBI Taxonomy" id="3163343"/>
    <lineage>
        <taxon>Bacteria</taxon>
        <taxon>Pseudomonadati</taxon>
        <taxon>Bacteroidota</taxon>
        <taxon>Chitinophagia</taxon>
        <taxon>Chitinophagales</taxon>
        <taxon>Chitinophagaceae</taxon>
        <taxon>Chitinophaga</taxon>
    </lineage>
</organism>
<protein>
    <submittedName>
        <fullName evidence="1">RraA family protein</fullName>
    </submittedName>
</protein>
<comment type="caution">
    <text evidence="1">The sequence shown here is derived from an EMBL/GenBank/DDBJ whole genome shotgun (WGS) entry which is preliminary data.</text>
</comment>
<name>A0ABV2T533_9BACT</name>
<evidence type="ECO:0000313" key="2">
    <source>
        <dbReference type="Proteomes" id="UP001549749"/>
    </source>
</evidence>
<dbReference type="InterPro" id="IPR005493">
    <property type="entry name" value="RraA/RraA-like"/>
</dbReference>
<gene>
    <name evidence="1" type="ORF">ABR189_12205</name>
</gene>
<dbReference type="EMBL" id="JBEXAC010000001">
    <property type="protein sequence ID" value="MET6998141.1"/>
    <property type="molecule type" value="Genomic_DNA"/>
</dbReference>